<dbReference type="AlphaFoldDB" id="A0A1X6P8I7"/>
<accession>A0A1X6P8I7</accession>
<organism evidence="3 4">
    <name type="scientific">Porphyra umbilicalis</name>
    <name type="common">Purple laver</name>
    <name type="synonym">Red alga</name>
    <dbReference type="NCBI Taxonomy" id="2786"/>
    <lineage>
        <taxon>Eukaryota</taxon>
        <taxon>Rhodophyta</taxon>
        <taxon>Bangiophyceae</taxon>
        <taxon>Bangiales</taxon>
        <taxon>Bangiaceae</taxon>
        <taxon>Porphyra</taxon>
    </lineage>
</organism>
<keyword evidence="4" id="KW-1185">Reference proteome</keyword>
<protein>
    <recommendedName>
        <fullName evidence="2">Trigger factor ribosome-binding bacterial domain-containing protein</fullName>
    </recommendedName>
</protein>
<dbReference type="InterPro" id="IPR036611">
    <property type="entry name" value="Trigger_fac_ribosome-bd_sf"/>
</dbReference>
<dbReference type="GO" id="GO:0015031">
    <property type="term" value="P:protein transport"/>
    <property type="evidence" value="ECO:0007669"/>
    <property type="project" value="InterPro"/>
</dbReference>
<sequence length="231" mass="23255">MCAAFITPGLPATSTAPAARLSAAASRRRPSVISVGRGSRRGAPPSPVMETVSFEKIDDVLDTPTTKIGKYALTLSIAGSTSSLVRKETLASAKKTIKAPGFRPGVIPPFMRASIQEFILTECLQTEIARAVDEAGLLPCEGDASAPEFVVPIKQMNKAFEPGKPFEFSVEVALMAKEAEGGGAAAAEGASEGAAADAAVDVDAVADAGAAAEAAPAGGATPAVAAAEEAT</sequence>
<reference evidence="3 4" key="1">
    <citation type="submission" date="2017-03" db="EMBL/GenBank/DDBJ databases">
        <title>WGS assembly of Porphyra umbilicalis.</title>
        <authorList>
            <person name="Brawley S.H."/>
            <person name="Blouin N.A."/>
            <person name="Ficko-Blean E."/>
            <person name="Wheeler G.L."/>
            <person name="Lohr M."/>
            <person name="Goodson H.V."/>
            <person name="Jenkins J.W."/>
            <person name="Blaby-Haas C.E."/>
            <person name="Helliwell K.E."/>
            <person name="Chan C."/>
            <person name="Marriage T."/>
            <person name="Bhattacharya D."/>
            <person name="Klein A.S."/>
            <person name="Badis Y."/>
            <person name="Brodie J."/>
            <person name="Cao Y."/>
            <person name="Collen J."/>
            <person name="Dittami S.M."/>
            <person name="Gachon C.M."/>
            <person name="Green B.R."/>
            <person name="Karpowicz S."/>
            <person name="Kim J.W."/>
            <person name="Kudahl U."/>
            <person name="Lin S."/>
            <person name="Michel G."/>
            <person name="Mittag M."/>
            <person name="Olson B.J."/>
            <person name="Pangilinan J."/>
            <person name="Peng Y."/>
            <person name="Qiu H."/>
            <person name="Shu S."/>
            <person name="Singer J.T."/>
            <person name="Smith A.G."/>
            <person name="Sprecher B.N."/>
            <person name="Wagner V."/>
            <person name="Wang W."/>
            <person name="Wang Z.-Y."/>
            <person name="Yan J."/>
            <person name="Yarish C."/>
            <person name="Zoeuner-Riek S."/>
            <person name="Zhuang Y."/>
            <person name="Zou Y."/>
            <person name="Lindquist E.A."/>
            <person name="Grimwood J."/>
            <person name="Barry K."/>
            <person name="Rokhsar D.S."/>
            <person name="Schmutz J."/>
            <person name="Stiller J.W."/>
            <person name="Grossman A.R."/>
            <person name="Prochnik S.E."/>
        </authorList>
    </citation>
    <scope>NUCLEOTIDE SEQUENCE [LARGE SCALE GENOMIC DNA]</scope>
    <source>
        <strain evidence="3">4086291</strain>
    </source>
</reference>
<dbReference type="InterPro" id="IPR008881">
    <property type="entry name" value="Trigger_fac_ribosome-bd_bac"/>
</dbReference>
<dbReference type="EMBL" id="KV918846">
    <property type="protein sequence ID" value="OSX77127.1"/>
    <property type="molecule type" value="Genomic_DNA"/>
</dbReference>
<evidence type="ECO:0000256" key="1">
    <source>
        <dbReference type="SAM" id="MobiDB-lite"/>
    </source>
</evidence>
<feature type="region of interest" description="Disordered" evidence="1">
    <location>
        <begin position="211"/>
        <end position="231"/>
    </location>
</feature>
<evidence type="ECO:0000313" key="3">
    <source>
        <dbReference type="EMBL" id="OSX77127.1"/>
    </source>
</evidence>
<evidence type="ECO:0000259" key="2">
    <source>
        <dbReference type="Pfam" id="PF05697"/>
    </source>
</evidence>
<evidence type="ECO:0000313" key="4">
    <source>
        <dbReference type="Proteomes" id="UP000218209"/>
    </source>
</evidence>
<dbReference type="SUPFAM" id="SSF102735">
    <property type="entry name" value="Trigger factor ribosome-binding domain"/>
    <property type="match status" value="1"/>
</dbReference>
<feature type="domain" description="Trigger factor ribosome-binding bacterial" evidence="2">
    <location>
        <begin position="71"/>
        <end position="175"/>
    </location>
</feature>
<proteinExistence type="predicted"/>
<gene>
    <name evidence="3" type="ORF">BU14_0161s0047</name>
</gene>
<dbReference type="GO" id="GO:0006457">
    <property type="term" value="P:protein folding"/>
    <property type="evidence" value="ECO:0007669"/>
    <property type="project" value="InterPro"/>
</dbReference>
<name>A0A1X6P8I7_PORUM</name>
<dbReference type="Gene3D" id="3.30.70.1050">
    <property type="entry name" value="Trigger factor ribosome-binding domain"/>
    <property type="match status" value="1"/>
</dbReference>
<dbReference type="Pfam" id="PF05697">
    <property type="entry name" value="Trigger_N"/>
    <property type="match status" value="1"/>
</dbReference>
<dbReference type="Proteomes" id="UP000218209">
    <property type="component" value="Unassembled WGS sequence"/>
</dbReference>